<dbReference type="Proteomes" id="UP000002059">
    <property type="component" value="Partially assembled WGS sequence"/>
</dbReference>
<organism evidence="1 2">
    <name type="scientific">Paracoccidioides lutzii (strain ATCC MYA-826 / Pb01)</name>
    <name type="common">Paracoccidioides brasiliensis</name>
    <dbReference type="NCBI Taxonomy" id="502779"/>
    <lineage>
        <taxon>Eukaryota</taxon>
        <taxon>Fungi</taxon>
        <taxon>Dikarya</taxon>
        <taxon>Ascomycota</taxon>
        <taxon>Pezizomycotina</taxon>
        <taxon>Eurotiomycetes</taxon>
        <taxon>Eurotiomycetidae</taxon>
        <taxon>Onygenales</taxon>
        <taxon>Ajellomycetaceae</taxon>
        <taxon>Paracoccidioides</taxon>
    </lineage>
</organism>
<evidence type="ECO:0000313" key="2">
    <source>
        <dbReference type="Proteomes" id="UP000002059"/>
    </source>
</evidence>
<dbReference type="KEGG" id="pbl:PAAG_00464"/>
<sequence length="113" mass="12805">MVKMELTGDTSSQDIKSWNAFTADGLGPCHNFICLAEHEGLKDAAESLGEREFRGMLVLKTLETLVVPQAADYYKILLLNQGYWFLFYSVRTSEIRSWTLYVLSGSWDGEVMV</sequence>
<gene>
    <name evidence="1" type="ORF">PAAG_00464</name>
</gene>
<dbReference type="VEuPathDB" id="FungiDB:PAAG_00464"/>
<dbReference type="AlphaFoldDB" id="C1GPL9"/>
<proteinExistence type="predicted"/>
<dbReference type="EMBL" id="KN293992">
    <property type="protein sequence ID" value="EEH36141.2"/>
    <property type="molecule type" value="Genomic_DNA"/>
</dbReference>
<accession>C1GPL9</accession>
<reference evidence="1 2" key="1">
    <citation type="journal article" date="2011" name="PLoS Genet.">
        <title>Comparative genomic analysis of human fungal pathogens causing paracoccidioidomycosis.</title>
        <authorList>
            <person name="Desjardins C.A."/>
            <person name="Champion M.D."/>
            <person name="Holder J.W."/>
            <person name="Muszewska A."/>
            <person name="Goldberg J."/>
            <person name="Bailao A.M."/>
            <person name="Brigido M.M."/>
            <person name="Ferreira M.E."/>
            <person name="Garcia A.M."/>
            <person name="Grynberg M."/>
            <person name="Gujja S."/>
            <person name="Heiman D.I."/>
            <person name="Henn M.R."/>
            <person name="Kodira C.D."/>
            <person name="Leon-Narvaez H."/>
            <person name="Longo L.V."/>
            <person name="Ma L.J."/>
            <person name="Malavazi I."/>
            <person name="Matsuo A.L."/>
            <person name="Morais F.V."/>
            <person name="Pereira M."/>
            <person name="Rodriguez-Brito S."/>
            <person name="Sakthikumar S."/>
            <person name="Salem-Izacc S.M."/>
            <person name="Sykes S.M."/>
            <person name="Teixeira M.M."/>
            <person name="Vallejo M.C."/>
            <person name="Walter M.E."/>
            <person name="Yandava C."/>
            <person name="Young S."/>
            <person name="Zeng Q."/>
            <person name="Zucker J."/>
            <person name="Felipe M.S."/>
            <person name="Goldman G.H."/>
            <person name="Haas B.J."/>
            <person name="McEwen J.G."/>
            <person name="Nino-Vega G."/>
            <person name="Puccia R."/>
            <person name="San-Blas G."/>
            <person name="Soares C.M."/>
            <person name="Birren B.W."/>
            <person name="Cuomo C.A."/>
        </authorList>
    </citation>
    <scope>NUCLEOTIDE SEQUENCE [LARGE SCALE GENOMIC DNA]</scope>
    <source>
        <strain evidence="2">ATCC MYA-826 / Pb01</strain>
    </source>
</reference>
<dbReference type="GeneID" id="9101376"/>
<keyword evidence="2" id="KW-1185">Reference proteome</keyword>
<dbReference type="HOGENOM" id="CLU_2134260_0_0_1"/>
<protein>
    <submittedName>
        <fullName evidence="1">Uncharacterized protein</fullName>
    </submittedName>
</protein>
<evidence type="ECO:0000313" key="1">
    <source>
        <dbReference type="EMBL" id="EEH36141.2"/>
    </source>
</evidence>
<name>C1GPL9_PARBA</name>
<dbReference type="RefSeq" id="XP_015700361.1">
    <property type="nucleotide sequence ID" value="XM_015844026.1"/>
</dbReference>